<evidence type="ECO:0000256" key="1">
    <source>
        <dbReference type="SAM" id="MobiDB-lite"/>
    </source>
</evidence>
<dbReference type="Proteomes" id="UP000558488">
    <property type="component" value="Unassembled WGS sequence"/>
</dbReference>
<sequence length="148" mass="16386">MVRHRHRQQETWESPSTSVPAGDRASRPAVVKETVKEVTGTMKVIAPGSVSEALGPAGPGSLHTSPELMAAQFLNWAEMIPGAVSVAHSFSAGNQLPLEISRDRFESEKEQEGEGVALRTDRLAREAERARSQEERCKNRRKIRRKLC</sequence>
<evidence type="ECO:0000313" key="3">
    <source>
        <dbReference type="Proteomes" id="UP000558488"/>
    </source>
</evidence>
<reference evidence="2 3" key="1">
    <citation type="journal article" date="2020" name="Nature">
        <title>Six reference-quality genomes reveal evolution of bat adaptations.</title>
        <authorList>
            <person name="Jebb D."/>
            <person name="Huang Z."/>
            <person name="Pippel M."/>
            <person name="Hughes G.M."/>
            <person name="Lavrichenko K."/>
            <person name="Devanna P."/>
            <person name="Winkler S."/>
            <person name="Jermiin L.S."/>
            <person name="Skirmuntt E.C."/>
            <person name="Katzourakis A."/>
            <person name="Burkitt-Gray L."/>
            <person name="Ray D.A."/>
            <person name="Sullivan K.A.M."/>
            <person name="Roscito J.G."/>
            <person name="Kirilenko B.M."/>
            <person name="Davalos L.M."/>
            <person name="Corthals A.P."/>
            <person name="Power M.L."/>
            <person name="Jones G."/>
            <person name="Ransome R.D."/>
            <person name="Dechmann D.K.N."/>
            <person name="Locatelli A.G."/>
            <person name="Puechmaille S.J."/>
            <person name="Fedrigo O."/>
            <person name="Jarvis E.D."/>
            <person name="Hiller M."/>
            <person name="Vernes S.C."/>
            <person name="Myers E.W."/>
            <person name="Teeling E.C."/>
        </authorList>
    </citation>
    <scope>NUCLEOTIDE SEQUENCE [LARGE SCALE GENOMIC DNA]</scope>
    <source>
        <strain evidence="2">MPipKuh1</strain>
        <tissue evidence="2">Flight muscle</tissue>
    </source>
</reference>
<feature type="compositionally biased region" description="Basic residues" evidence="1">
    <location>
        <begin position="138"/>
        <end position="148"/>
    </location>
</feature>
<dbReference type="AlphaFoldDB" id="A0A7J7VMN1"/>
<dbReference type="EMBL" id="JACAGB010000014">
    <property type="protein sequence ID" value="KAF6326444.1"/>
    <property type="molecule type" value="Genomic_DNA"/>
</dbReference>
<feature type="region of interest" description="Disordered" evidence="1">
    <location>
        <begin position="1"/>
        <end position="29"/>
    </location>
</feature>
<gene>
    <name evidence="2" type="ORF">mPipKuh1_008439</name>
</gene>
<feature type="region of interest" description="Disordered" evidence="1">
    <location>
        <begin position="123"/>
        <end position="148"/>
    </location>
</feature>
<keyword evidence="3" id="KW-1185">Reference proteome</keyword>
<feature type="compositionally biased region" description="Basic and acidic residues" evidence="1">
    <location>
        <begin position="123"/>
        <end position="137"/>
    </location>
</feature>
<comment type="caution">
    <text evidence="2">The sequence shown here is derived from an EMBL/GenBank/DDBJ whole genome shotgun (WGS) entry which is preliminary data.</text>
</comment>
<proteinExistence type="predicted"/>
<evidence type="ECO:0000313" key="2">
    <source>
        <dbReference type="EMBL" id="KAF6326444.1"/>
    </source>
</evidence>
<name>A0A7J7VMN1_PIPKU</name>
<protein>
    <submittedName>
        <fullName evidence="2">Uncharacterized protein</fullName>
    </submittedName>
</protein>
<accession>A0A7J7VMN1</accession>
<organism evidence="2 3">
    <name type="scientific">Pipistrellus kuhlii</name>
    <name type="common">Kuhl's pipistrelle</name>
    <dbReference type="NCBI Taxonomy" id="59472"/>
    <lineage>
        <taxon>Eukaryota</taxon>
        <taxon>Metazoa</taxon>
        <taxon>Chordata</taxon>
        <taxon>Craniata</taxon>
        <taxon>Vertebrata</taxon>
        <taxon>Euteleostomi</taxon>
        <taxon>Mammalia</taxon>
        <taxon>Eutheria</taxon>
        <taxon>Laurasiatheria</taxon>
        <taxon>Chiroptera</taxon>
        <taxon>Yangochiroptera</taxon>
        <taxon>Vespertilionidae</taxon>
        <taxon>Pipistrellus</taxon>
    </lineage>
</organism>